<protein>
    <recommendedName>
        <fullName evidence="3">N-methyl-D-aspartate receptor NMDAR2C subunit</fullName>
    </recommendedName>
</protein>
<dbReference type="OrthoDB" id="9808993at2"/>
<reference evidence="1 2" key="1">
    <citation type="submission" date="2019-02" db="EMBL/GenBank/DDBJ databases">
        <title>Deep-cultivation of Planctomycetes and their phenomic and genomic characterization uncovers novel biology.</title>
        <authorList>
            <person name="Wiegand S."/>
            <person name="Jogler M."/>
            <person name="Boedeker C."/>
            <person name="Pinto D."/>
            <person name="Vollmers J."/>
            <person name="Rivas-Marin E."/>
            <person name="Kohn T."/>
            <person name="Peeters S.H."/>
            <person name="Heuer A."/>
            <person name="Rast P."/>
            <person name="Oberbeckmann S."/>
            <person name="Bunk B."/>
            <person name="Jeske O."/>
            <person name="Meyerdierks A."/>
            <person name="Storesund J.E."/>
            <person name="Kallscheuer N."/>
            <person name="Luecker S."/>
            <person name="Lage O.M."/>
            <person name="Pohl T."/>
            <person name="Merkel B.J."/>
            <person name="Hornburger P."/>
            <person name="Mueller R.-W."/>
            <person name="Bruemmer F."/>
            <person name="Labrenz M."/>
            <person name="Spormann A.M."/>
            <person name="Op den Camp H."/>
            <person name="Overmann J."/>
            <person name="Amann R."/>
            <person name="Jetten M.S.M."/>
            <person name="Mascher T."/>
            <person name="Medema M.H."/>
            <person name="Devos D.P."/>
            <person name="Kaster A.-K."/>
            <person name="Ovreas L."/>
            <person name="Rohde M."/>
            <person name="Galperin M.Y."/>
            <person name="Jogler C."/>
        </authorList>
    </citation>
    <scope>NUCLEOTIDE SEQUENCE [LARGE SCALE GENOMIC DNA]</scope>
    <source>
        <strain evidence="1 2">Pla85_3_4</strain>
    </source>
</reference>
<dbReference type="Proteomes" id="UP000317648">
    <property type="component" value="Chromosome"/>
</dbReference>
<dbReference type="InterPro" id="IPR009218">
    <property type="entry name" value="HD_phosphohydro"/>
</dbReference>
<dbReference type="PIRSF" id="PIRSF035170">
    <property type="entry name" value="HD_phosphohydro"/>
    <property type="match status" value="1"/>
</dbReference>
<name>A0A518DY73_9BACT</name>
<dbReference type="AlphaFoldDB" id="A0A518DY73"/>
<accession>A0A518DY73</accession>
<proteinExistence type="predicted"/>
<dbReference type="EMBL" id="CP036433">
    <property type="protein sequence ID" value="QDU96793.1"/>
    <property type="molecule type" value="Genomic_DNA"/>
</dbReference>
<sequence length="210" mass="23575">MTSTGESESRWQAAWQAVEAVPPPDAFPDLLKRYAEPVRAYHNLQHVLHCLIHAAEVQAQLESPGEVLLAIWYHDAIYDPRAHDNEAQSAGLATDVMRQAGVSERVTNRVSRLILATDHRNATPTGDAAWLVDIDLAILAAPGDAFWAYEAAIRREYAWVPEEAFRQGRADLLERFLERPAIYATAHFCHRWEAAARENLRASADRLRSG</sequence>
<evidence type="ECO:0008006" key="3">
    <source>
        <dbReference type="Google" id="ProtNLM"/>
    </source>
</evidence>
<gene>
    <name evidence="1" type="ORF">Pla8534_46140</name>
</gene>
<dbReference type="PANTHER" id="PTHR21174">
    <property type="match status" value="1"/>
</dbReference>
<evidence type="ECO:0000313" key="1">
    <source>
        <dbReference type="EMBL" id="QDU96793.1"/>
    </source>
</evidence>
<dbReference type="Gene3D" id="1.10.3210.10">
    <property type="entry name" value="Hypothetical protein af1432"/>
    <property type="match status" value="1"/>
</dbReference>
<organism evidence="1 2">
    <name type="scientific">Lignipirellula cremea</name>
    <dbReference type="NCBI Taxonomy" id="2528010"/>
    <lineage>
        <taxon>Bacteria</taxon>
        <taxon>Pseudomonadati</taxon>
        <taxon>Planctomycetota</taxon>
        <taxon>Planctomycetia</taxon>
        <taxon>Pirellulales</taxon>
        <taxon>Pirellulaceae</taxon>
        <taxon>Lignipirellula</taxon>
    </lineage>
</organism>
<dbReference type="KEGG" id="lcre:Pla8534_46140"/>
<keyword evidence="2" id="KW-1185">Reference proteome</keyword>
<dbReference type="RefSeq" id="WP_145055414.1">
    <property type="nucleotide sequence ID" value="NZ_CP036433.1"/>
</dbReference>
<evidence type="ECO:0000313" key="2">
    <source>
        <dbReference type="Proteomes" id="UP000317648"/>
    </source>
</evidence>
<dbReference type="PANTHER" id="PTHR21174:SF0">
    <property type="entry name" value="HD PHOSPHOHYDROLASE FAMILY PROTEIN-RELATED"/>
    <property type="match status" value="1"/>
</dbReference>
<dbReference type="SUPFAM" id="SSF109604">
    <property type="entry name" value="HD-domain/PDEase-like"/>
    <property type="match status" value="1"/>
</dbReference>